<dbReference type="AlphaFoldDB" id="A0A1M7YCC0"/>
<sequence length="57" mass="6208">MADKERSNKEKAENLKAILSGFGIHTNSELDSALSDALEAMTIGIMTEKPMKVRNTA</sequence>
<protein>
    <submittedName>
        <fullName evidence="1">Uncharacterized protein</fullName>
    </submittedName>
</protein>
<dbReference type="EMBL" id="FRFD01000007">
    <property type="protein sequence ID" value="SHO50158.1"/>
    <property type="molecule type" value="Genomic_DNA"/>
</dbReference>
<reference evidence="1 2" key="1">
    <citation type="submission" date="2016-12" db="EMBL/GenBank/DDBJ databases">
        <authorList>
            <person name="Song W.-J."/>
            <person name="Kurnit D.M."/>
        </authorList>
    </citation>
    <scope>NUCLEOTIDE SEQUENCE [LARGE SCALE GENOMIC DNA]</scope>
    <source>
        <strain evidence="1 2">DSM 12503</strain>
    </source>
</reference>
<name>A0A1M7YCC0_9FIRM</name>
<keyword evidence="2" id="KW-1185">Reference proteome</keyword>
<evidence type="ECO:0000313" key="1">
    <source>
        <dbReference type="EMBL" id="SHO50158.1"/>
    </source>
</evidence>
<dbReference type="RefSeq" id="WP_175562057.1">
    <property type="nucleotide sequence ID" value="NZ_FRFD01000007.1"/>
</dbReference>
<evidence type="ECO:0000313" key="2">
    <source>
        <dbReference type="Proteomes" id="UP000184612"/>
    </source>
</evidence>
<dbReference type="Proteomes" id="UP000184612">
    <property type="component" value="Unassembled WGS sequence"/>
</dbReference>
<dbReference type="STRING" id="1121345.SAMN02745217_02609"/>
<accession>A0A1M7YCC0</accession>
<proteinExistence type="predicted"/>
<gene>
    <name evidence="1" type="ORF">SAMN02745217_02609</name>
</gene>
<organism evidence="1 2">
    <name type="scientific">Anaerocolumna xylanovorans DSM 12503</name>
    <dbReference type="NCBI Taxonomy" id="1121345"/>
    <lineage>
        <taxon>Bacteria</taxon>
        <taxon>Bacillati</taxon>
        <taxon>Bacillota</taxon>
        <taxon>Clostridia</taxon>
        <taxon>Lachnospirales</taxon>
        <taxon>Lachnospiraceae</taxon>
        <taxon>Anaerocolumna</taxon>
    </lineage>
</organism>